<dbReference type="EMBL" id="JADJOT010000010">
    <property type="protein sequence ID" value="MBK7955349.1"/>
    <property type="molecule type" value="Genomic_DNA"/>
</dbReference>
<dbReference type="InterPro" id="IPR011604">
    <property type="entry name" value="PDDEXK-like_dom_sf"/>
</dbReference>
<dbReference type="AlphaFoldDB" id="A0A935W5M5"/>
<comment type="caution">
    <text evidence="1">The sequence shown here is derived from an EMBL/GenBank/DDBJ whole genome shotgun (WGS) entry which is preliminary data.</text>
</comment>
<proteinExistence type="predicted"/>
<dbReference type="Proteomes" id="UP000706151">
    <property type="component" value="Unassembled WGS sequence"/>
</dbReference>
<protein>
    <submittedName>
        <fullName evidence="1">YqaJ viral recombinase family protein</fullName>
    </submittedName>
</protein>
<dbReference type="InterPro" id="IPR011335">
    <property type="entry name" value="Restrct_endonuc-II-like"/>
</dbReference>
<reference evidence="1 2" key="1">
    <citation type="submission" date="2020-10" db="EMBL/GenBank/DDBJ databases">
        <title>Connecting structure to function with the recovery of over 1000 high-quality activated sludge metagenome-assembled genomes encoding full-length rRNA genes using long-read sequencing.</title>
        <authorList>
            <person name="Singleton C.M."/>
            <person name="Petriglieri F."/>
            <person name="Kristensen J.M."/>
            <person name="Kirkegaard R.H."/>
            <person name="Michaelsen T.Y."/>
            <person name="Andersen M.H."/>
            <person name="Karst S.M."/>
            <person name="Dueholm M.S."/>
            <person name="Nielsen P.H."/>
            <person name="Albertsen M."/>
        </authorList>
    </citation>
    <scope>NUCLEOTIDE SEQUENCE [LARGE SCALE GENOMIC DNA]</scope>
    <source>
        <strain evidence="1">Fred_18-Q3-R57-64_BAT3C.720</strain>
    </source>
</reference>
<accession>A0A935W5M5</accession>
<name>A0A935W5M5_9PROT</name>
<dbReference type="SUPFAM" id="SSF52980">
    <property type="entry name" value="Restriction endonuclease-like"/>
    <property type="match status" value="1"/>
</dbReference>
<gene>
    <name evidence="1" type="ORF">IPK02_16165</name>
</gene>
<dbReference type="Gene3D" id="3.90.320.10">
    <property type="match status" value="1"/>
</dbReference>
<sequence length="82" mass="9071">MTTLIPPDYAAWLAELKATIRNQLWELRTGRRQPEVNAAMARGTALEPQARAAYEALTGHVMQPLVLVDGAYSASLLNLRHT</sequence>
<evidence type="ECO:0000313" key="2">
    <source>
        <dbReference type="Proteomes" id="UP000706151"/>
    </source>
</evidence>
<evidence type="ECO:0000313" key="1">
    <source>
        <dbReference type="EMBL" id="MBK7955349.1"/>
    </source>
</evidence>
<organism evidence="1 2">
    <name type="scientific">Candidatus Accumulibacter affinis</name>
    <dbReference type="NCBI Taxonomy" id="2954384"/>
    <lineage>
        <taxon>Bacteria</taxon>
        <taxon>Pseudomonadati</taxon>
        <taxon>Pseudomonadota</taxon>
        <taxon>Betaproteobacteria</taxon>
        <taxon>Candidatus Accumulibacter</taxon>
    </lineage>
</organism>